<keyword evidence="3" id="KW-1003">Cell membrane</keyword>
<name>A0A7Z2ZNA4_9BACL</name>
<feature type="transmembrane region" description="Helical" evidence="7">
    <location>
        <begin position="16"/>
        <end position="37"/>
    </location>
</feature>
<dbReference type="Pfam" id="PF00528">
    <property type="entry name" value="BPD_transp_1"/>
    <property type="match status" value="1"/>
</dbReference>
<feature type="transmembrane region" description="Helical" evidence="7">
    <location>
        <begin position="201"/>
        <end position="226"/>
    </location>
</feature>
<evidence type="ECO:0000256" key="3">
    <source>
        <dbReference type="ARBA" id="ARBA00022475"/>
    </source>
</evidence>
<protein>
    <submittedName>
        <fullName evidence="9">Carbohydrate ABC transporter permease</fullName>
    </submittedName>
</protein>
<feature type="domain" description="ABC transmembrane type-1" evidence="8">
    <location>
        <begin position="77"/>
        <end position="268"/>
    </location>
</feature>
<keyword evidence="4 7" id="KW-0812">Transmembrane</keyword>
<evidence type="ECO:0000256" key="5">
    <source>
        <dbReference type="ARBA" id="ARBA00022989"/>
    </source>
</evidence>
<dbReference type="Proteomes" id="UP000502248">
    <property type="component" value="Chromosome"/>
</dbReference>
<dbReference type="PANTHER" id="PTHR43744:SF12">
    <property type="entry name" value="ABC TRANSPORTER PERMEASE PROTEIN MG189-RELATED"/>
    <property type="match status" value="1"/>
</dbReference>
<keyword evidence="10" id="KW-1185">Reference proteome</keyword>
<evidence type="ECO:0000256" key="4">
    <source>
        <dbReference type="ARBA" id="ARBA00022692"/>
    </source>
</evidence>
<comment type="subcellular location">
    <subcellularLocation>
        <location evidence="1 7">Cell membrane</location>
        <topology evidence="1 7">Multi-pass membrane protein</topology>
    </subcellularLocation>
</comment>
<reference evidence="9 10" key="1">
    <citation type="submission" date="2020-04" db="EMBL/GenBank/DDBJ databases">
        <title>Genome sequencing of novel species.</title>
        <authorList>
            <person name="Heo J."/>
            <person name="Kim S.-J."/>
            <person name="Kim J.-S."/>
            <person name="Hong S.-B."/>
            <person name="Kwon S.-W."/>
        </authorList>
    </citation>
    <scope>NUCLEOTIDE SEQUENCE [LARGE SCALE GENOMIC DNA]</scope>
    <source>
        <strain evidence="9 10">MFER-1</strain>
    </source>
</reference>
<proteinExistence type="inferred from homology"/>
<evidence type="ECO:0000313" key="9">
    <source>
        <dbReference type="EMBL" id="QJD84862.1"/>
    </source>
</evidence>
<feature type="transmembrane region" description="Helical" evidence="7">
    <location>
        <begin position="109"/>
        <end position="129"/>
    </location>
</feature>
<evidence type="ECO:0000259" key="8">
    <source>
        <dbReference type="PROSITE" id="PS50928"/>
    </source>
</evidence>
<evidence type="ECO:0000313" key="10">
    <source>
        <dbReference type="Proteomes" id="UP000502248"/>
    </source>
</evidence>
<dbReference type="KEGG" id="cheb:HH215_17865"/>
<organism evidence="9 10">
    <name type="scientific">Cohnella herbarum</name>
    <dbReference type="NCBI Taxonomy" id="2728023"/>
    <lineage>
        <taxon>Bacteria</taxon>
        <taxon>Bacillati</taxon>
        <taxon>Bacillota</taxon>
        <taxon>Bacilli</taxon>
        <taxon>Bacillales</taxon>
        <taxon>Paenibacillaceae</taxon>
        <taxon>Cohnella</taxon>
    </lineage>
</organism>
<accession>A0A7Z2ZNA4</accession>
<dbReference type="GO" id="GO:0055085">
    <property type="term" value="P:transmembrane transport"/>
    <property type="evidence" value="ECO:0007669"/>
    <property type="project" value="InterPro"/>
</dbReference>
<evidence type="ECO:0000256" key="6">
    <source>
        <dbReference type="ARBA" id="ARBA00023136"/>
    </source>
</evidence>
<feature type="transmembrane region" description="Helical" evidence="7">
    <location>
        <begin position="149"/>
        <end position="168"/>
    </location>
</feature>
<dbReference type="InterPro" id="IPR035906">
    <property type="entry name" value="MetI-like_sf"/>
</dbReference>
<dbReference type="PROSITE" id="PS50928">
    <property type="entry name" value="ABC_TM1"/>
    <property type="match status" value="1"/>
</dbReference>
<dbReference type="PANTHER" id="PTHR43744">
    <property type="entry name" value="ABC TRANSPORTER PERMEASE PROTEIN MG189-RELATED-RELATED"/>
    <property type="match status" value="1"/>
</dbReference>
<dbReference type="RefSeq" id="WP_169281142.1">
    <property type="nucleotide sequence ID" value="NZ_CP051680.1"/>
</dbReference>
<gene>
    <name evidence="9" type="ORF">HH215_17865</name>
</gene>
<comment type="similarity">
    <text evidence="7">Belongs to the binding-protein-dependent transport system permease family.</text>
</comment>
<feature type="transmembrane region" description="Helical" evidence="7">
    <location>
        <begin position="247"/>
        <end position="268"/>
    </location>
</feature>
<dbReference type="Gene3D" id="1.10.3720.10">
    <property type="entry name" value="MetI-like"/>
    <property type="match status" value="1"/>
</dbReference>
<feature type="transmembrane region" description="Helical" evidence="7">
    <location>
        <begin position="76"/>
        <end position="102"/>
    </location>
</feature>
<keyword evidence="2 7" id="KW-0813">Transport</keyword>
<dbReference type="SUPFAM" id="SSF161098">
    <property type="entry name" value="MetI-like"/>
    <property type="match status" value="1"/>
</dbReference>
<keyword evidence="6 7" id="KW-0472">Membrane</keyword>
<sequence>MGASTSTRFGARSSRVLLFLGLAIVAFLSIFPLVWMVNFSLLKSGDFFGSNVLKWPDPFQWVNYKNAFTLGHVHAYLLNSVIVAVVVITVTVIVSLMLSYVIARMDWKWNVYLSGLVMVCLIVPIYSTLLPNFFIFNKIHLIDNYFSLILPNIAFLIPLSVFIFIGFLQTTPRAIEEAAVIDGLSLIGVVFRIIMPISKPVIASVGVLAFLNTWNEFIMAITYISSDNYKTLPFSLIQFTGQYASNYGAQFAVMTLIALPLVVLYMLFTDRITNSLTAGAVKG</sequence>
<dbReference type="CDD" id="cd06261">
    <property type="entry name" value="TM_PBP2"/>
    <property type="match status" value="1"/>
</dbReference>
<evidence type="ECO:0000256" key="2">
    <source>
        <dbReference type="ARBA" id="ARBA00022448"/>
    </source>
</evidence>
<dbReference type="AlphaFoldDB" id="A0A7Z2ZNA4"/>
<evidence type="ECO:0000256" key="7">
    <source>
        <dbReference type="RuleBase" id="RU363032"/>
    </source>
</evidence>
<keyword evidence="5 7" id="KW-1133">Transmembrane helix</keyword>
<dbReference type="GO" id="GO:0005886">
    <property type="term" value="C:plasma membrane"/>
    <property type="evidence" value="ECO:0007669"/>
    <property type="project" value="UniProtKB-SubCell"/>
</dbReference>
<dbReference type="InterPro" id="IPR000515">
    <property type="entry name" value="MetI-like"/>
</dbReference>
<evidence type="ECO:0000256" key="1">
    <source>
        <dbReference type="ARBA" id="ARBA00004651"/>
    </source>
</evidence>
<dbReference type="EMBL" id="CP051680">
    <property type="protein sequence ID" value="QJD84862.1"/>
    <property type="molecule type" value="Genomic_DNA"/>
</dbReference>